<evidence type="ECO:0000313" key="2">
    <source>
        <dbReference type="Proteomes" id="UP000050437"/>
    </source>
</evidence>
<dbReference type="AlphaFoldDB" id="A0A0N8HDH3"/>
<organism evidence="1 2">
    <name type="scientific">Pseudomonas putida</name>
    <name type="common">Arthrobacter siderocapsulatus</name>
    <dbReference type="NCBI Taxonomy" id="303"/>
    <lineage>
        <taxon>Bacteria</taxon>
        <taxon>Pseudomonadati</taxon>
        <taxon>Pseudomonadota</taxon>
        <taxon>Gammaproteobacteria</taxon>
        <taxon>Pseudomonadales</taxon>
        <taxon>Pseudomonadaceae</taxon>
        <taxon>Pseudomonas</taxon>
    </lineage>
</organism>
<dbReference type="Proteomes" id="UP000050437">
    <property type="component" value="Unassembled WGS sequence"/>
</dbReference>
<sequence length="120" mass="12186">MEQLVIRAIGAGLLVLAGIAVGSLATTGHFRPLLDAEQNQVASCKAARDNLSGLAAEQGKALGDLTLAAKARQAGAEQAVGKAKASAEVDYAAANRLQQERTGGDQCTAATSIIDKELGL</sequence>
<comment type="caution">
    <text evidence="1">The sequence shown here is derived from an EMBL/GenBank/DDBJ whole genome shotgun (WGS) entry which is preliminary data.</text>
</comment>
<proteinExistence type="predicted"/>
<accession>A0A0N8HDH3</accession>
<reference evidence="1 2" key="1">
    <citation type="submission" date="2015-10" db="EMBL/GenBank/DDBJ databases">
        <title>Pseudomonas putida clinical strains.</title>
        <authorList>
            <person name="Molina L."/>
            <person name="Udaondo Z."/>
        </authorList>
    </citation>
    <scope>NUCLEOTIDE SEQUENCE [LARGE SCALE GENOMIC DNA]</scope>
    <source>
        <strain evidence="1 2">HB13667</strain>
    </source>
</reference>
<evidence type="ECO:0000313" key="1">
    <source>
        <dbReference type="EMBL" id="KPM58572.1"/>
    </source>
</evidence>
<dbReference type="EMBL" id="LKKS01000137">
    <property type="protein sequence ID" value="KPM58572.1"/>
    <property type="molecule type" value="Genomic_DNA"/>
</dbReference>
<dbReference type="RefSeq" id="WP_054573749.1">
    <property type="nucleotide sequence ID" value="NZ_LKKS01000137.1"/>
</dbReference>
<protein>
    <submittedName>
        <fullName evidence="1">Uncharacterized protein</fullName>
    </submittedName>
</protein>
<name>A0A0N8HDH3_PSEPU</name>
<gene>
    <name evidence="1" type="ORF">HB13667_27340</name>
</gene>